<dbReference type="Proteomes" id="UP001642409">
    <property type="component" value="Unassembled WGS sequence"/>
</dbReference>
<feature type="compositionally biased region" description="Low complexity" evidence="1">
    <location>
        <begin position="952"/>
        <end position="977"/>
    </location>
</feature>
<proteinExistence type="predicted"/>
<accession>A0AA86NQJ8</accession>
<dbReference type="EMBL" id="CAXDID020000961">
    <property type="protein sequence ID" value="CAL6116136.1"/>
    <property type="molecule type" value="Genomic_DNA"/>
</dbReference>
<feature type="compositionally biased region" description="Basic residues" evidence="1">
    <location>
        <begin position="981"/>
        <end position="990"/>
    </location>
</feature>
<evidence type="ECO:0000256" key="1">
    <source>
        <dbReference type="SAM" id="MobiDB-lite"/>
    </source>
</evidence>
<evidence type="ECO:0000313" key="4">
    <source>
        <dbReference type="Proteomes" id="UP001642409"/>
    </source>
</evidence>
<feature type="compositionally biased region" description="Basic and acidic residues" evidence="1">
    <location>
        <begin position="1025"/>
        <end position="1046"/>
    </location>
</feature>
<feature type="region of interest" description="Disordered" evidence="1">
    <location>
        <begin position="929"/>
        <end position="1049"/>
    </location>
</feature>
<name>A0AA86NQJ8_9EUKA</name>
<comment type="caution">
    <text evidence="2">The sequence shown here is derived from an EMBL/GenBank/DDBJ whole genome shotgun (WGS) entry which is preliminary data.</text>
</comment>
<keyword evidence="4" id="KW-1185">Reference proteome</keyword>
<reference evidence="2" key="1">
    <citation type="submission" date="2023-06" db="EMBL/GenBank/DDBJ databases">
        <authorList>
            <person name="Kurt Z."/>
        </authorList>
    </citation>
    <scope>NUCLEOTIDE SEQUENCE</scope>
</reference>
<evidence type="ECO:0000313" key="2">
    <source>
        <dbReference type="EMBL" id="CAI9923583.1"/>
    </source>
</evidence>
<gene>
    <name evidence="2" type="ORF">HINF_LOCUS11228</name>
    <name evidence="3" type="ORF">HINF_LOCUS78930</name>
</gene>
<sequence length="1107" mass="128098">MEILNLNITELEIDQCNPLIITQSKEGFIVPKDANIQIIGQDMTGQTRNYEYYSKQVITSTAKIQNEYKPIILKKSPELTYNDGIHDAFNKIHAIAAKKPGITLKERQCNNSVFHDRNSGELKTELKIKPTEYRSSIYGGYDPTIEECYYGPGGCEEYDRATFLPDEPFNKFIDRKILSYKEIVSKNSKEIIIEQCSWSGFVLKIEYEGQTLIIQKNFKFNNDKFLSKMNVTSQAQEKYDYICEIQKSSELMNNNINLNLFNMLSEQLVNWQLKSHHEKLEYLQLRFSLEVLLYIKNNDNRFFETDVRQWVQNVHCHMNIYIAYLLDDYDYIKQQIGYFNQLNPLEQFLILFSDVPVPQYFRNRFILDNNHQIDETRKQKIIQFYLNNSKFPTNDCDQKISVTQSNMQAESLVFNFKVQKDPIFVQLLNNNVQFPYTQQTDNSVKQIILSFIKQDFRITKRLKKQIQNSLIRTTYTFTDLIQNKTVTEPLANTCYRVKAVITNKSKQLIQNESVFFSVVGAEVIQEFNYNVKLEPEAEQEVLIFILLITGDFTINSNQETHIQVKLNQKQIDSNKLIAQIKNKTFTPELICRNKTIDDKTVAQIIKTFAPKQASTIIQAQYDNGQRINKYLLSFPQKHNQLNKKLIKALILQNNTFLNNRILPIKEIHPLIMSRTLQKQGQQQKFDEIYTQQLFHSLIFKDYENLFYLAVIKEDFNFAQKLFPKCRFARRHQQAVHYYNACVSGGAYAYDPQFNTYSVESALKYGKAAGCNAEKTSIQVKNQKLAIQSKHPRFQVVELKNRQDFQLVQVQKPEELEVRGELTVPIEQKKQHLVVRCELEAFALKNEAPKVHVYRLGNGMVRVTESNRPARKFVEVVVNGAVVQCGYTPEVQVCQETPAGRALLQRLRVRRRLRVRPAVQHLLRRVGPEVREGGGLQRGEDLDPGEEPEAGDPEQAPALPGGGAEEQAGLPAGPGPEAGRARGARRAHRAHRTEEAALGRQMRAGGLRAQERGPEGPRVQARKRHGQSDREQQARQEVRGGGSERGRGAVRLHRRSWTLQGVPRKRRSQGLQAGVRFVSILILFEWIQFTRLCVNIYVQFILQFFHII</sequence>
<dbReference type="EMBL" id="CATOUU010000286">
    <property type="protein sequence ID" value="CAI9923583.1"/>
    <property type="molecule type" value="Genomic_DNA"/>
</dbReference>
<organism evidence="2">
    <name type="scientific">Hexamita inflata</name>
    <dbReference type="NCBI Taxonomy" id="28002"/>
    <lineage>
        <taxon>Eukaryota</taxon>
        <taxon>Metamonada</taxon>
        <taxon>Diplomonadida</taxon>
        <taxon>Hexamitidae</taxon>
        <taxon>Hexamitinae</taxon>
        <taxon>Hexamita</taxon>
    </lineage>
</organism>
<dbReference type="AlphaFoldDB" id="A0AA86NQJ8"/>
<evidence type="ECO:0000313" key="3">
    <source>
        <dbReference type="EMBL" id="CAL6116136.1"/>
    </source>
</evidence>
<reference evidence="3 4" key="2">
    <citation type="submission" date="2024-07" db="EMBL/GenBank/DDBJ databases">
        <authorList>
            <person name="Akdeniz Z."/>
        </authorList>
    </citation>
    <scope>NUCLEOTIDE SEQUENCE [LARGE SCALE GENOMIC DNA]</scope>
</reference>
<protein>
    <submittedName>
        <fullName evidence="2">Uncharacterized protein</fullName>
    </submittedName>
</protein>
<feature type="compositionally biased region" description="Acidic residues" evidence="1">
    <location>
        <begin position="941"/>
        <end position="951"/>
    </location>
</feature>